<evidence type="ECO:0000259" key="4">
    <source>
        <dbReference type="PROSITE" id="PS01124"/>
    </source>
</evidence>
<evidence type="ECO:0000256" key="1">
    <source>
        <dbReference type="ARBA" id="ARBA00023015"/>
    </source>
</evidence>
<dbReference type="SUPFAM" id="SSF52317">
    <property type="entry name" value="Class I glutamine amidotransferase-like"/>
    <property type="match status" value="1"/>
</dbReference>
<dbReference type="CDD" id="cd03136">
    <property type="entry name" value="GATase1_AraC_ArgR_like"/>
    <property type="match status" value="1"/>
</dbReference>
<dbReference type="Gene3D" id="1.10.10.60">
    <property type="entry name" value="Homeodomain-like"/>
    <property type="match status" value="1"/>
</dbReference>
<keyword evidence="2" id="KW-0238">DNA-binding</keyword>
<dbReference type="EMBL" id="CP157484">
    <property type="protein sequence ID" value="XBO40297.1"/>
    <property type="molecule type" value="Genomic_DNA"/>
</dbReference>
<keyword evidence="1" id="KW-0805">Transcription regulation</keyword>
<dbReference type="PROSITE" id="PS51257">
    <property type="entry name" value="PROKAR_LIPOPROTEIN"/>
    <property type="match status" value="1"/>
</dbReference>
<accession>A0AAU7JIT3</accession>
<gene>
    <name evidence="5" type="ORF">ABEG18_05815</name>
</gene>
<evidence type="ECO:0000256" key="2">
    <source>
        <dbReference type="ARBA" id="ARBA00023125"/>
    </source>
</evidence>
<evidence type="ECO:0000313" key="5">
    <source>
        <dbReference type="EMBL" id="XBO40297.1"/>
    </source>
</evidence>
<dbReference type="InterPro" id="IPR052158">
    <property type="entry name" value="INH-QAR"/>
</dbReference>
<dbReference type="InterPro" id="IPR018060">
    <property type="entry name" value="HTH_AraC"/>
</dbReference>
<keyword evidence="3" id="KW-0804">Transcription</keyword>
<feature type="domain" description="HTH araC/xylS-type" evidence="4">
    <location>
        <begin position="225"/>
        <end position="323"/>
    </location>
</feature>
<dbReference type="GO" id="GO:0003700">
    <property type="term" value="F:DNA-binding transcription factor activity"/>
    <property type="evidence" value="ECO:0007669"/>
    <property type="project" value="InterPro"/>
</dbReference>
<dbReference type="InterPro" id="IPR009057">
    <property type="entry name" value="Homeodomain-like_sf"/>
</dbReference>
<dbReference type="GO" id="GO:0043565">
    <property type="term" value="F:sequence-specific DNA binding"/>
    <property type="evidence" value="ECO:0007669"/>
    <property type="project" value="InterPro"/>
</dbReference>
<dbReference type="Pfam" id="PF12833">
    <property type="entry name" value="HTH_18"/>
    <property type="match status" value="1"/>
</dbReference>
<dbReference type="PANTHER" id="PTHR43130:SF3">
    <property type="entry name" value="HTH-TYPE TRANSCRIPTIONAL REGULATOR RV1931C"/>
    <property type="match status" value="1"/>
</dbReference>
<dbReference type="InterPro" id="IPR029062">
    <property type="entry name" value="Class_I_gatase-like"/>
</dbReference>
<dbReference type="SMART" id="SM00342">
    <property type="entry name" value="HTH_ARAC"/>
    <property type="match status" value="1"/>
</dbReference>
<dbReference type="PROSITE" id="PS01124">
    <property type="entry name" value="HTH_ARAC_FAMILY_2"/>
    <property type="match status" value="1"/>
</dbReference>
<evidence type="ECO:0000256" key="3">
    <source>
        <dbReference type="ARBA" id="ARBA00023163"/>
    </source>
</evidence>
<dbReference type="PANTHER" id="PTHR43130">
    <property type="entry name" value="ARAC-FAMILY TRANSCRIPTIONAL REGULATOR"/>
    <property type="match status" value="1"/>
</dbReference>
<name>A0AAU7JIT3_9HYPH</name>
<protein>
    <submittedName>
        <fullName evidence="5">GlxA family transcriptional regulator</fullName>
    </submittedName>
</protein>
<dbReference type="AlphaFoldDB" id="A0AAU7JIT3"/>
<dbReference type="RefSeq" id="WP_406857153.1">
    <property type="nucleotide sequence ID" value="NZ_CP157484.1"/>
</dbReference>
<proteinExistence type="predicted"/>
<reference evidence="5" key="1">
    <citation type="submission" date="2024-05" db="EMBL/GenBank/DDBJ databases">
        <authorList>
            <person name="Kim S."/>
            <person name="Heo J."/>
            <person name="Choi H."/>
            <person name="Choi Y."/>
            <person name="Kwon S.-W."/>
            <person name="Kim Y."/>
        </authorList>
    </citation>
    <scope>NUCLEOTIDE SEQUENCE</scope>
    <source>
        <strain evidence="5">KACC 23698</strain>
    </source>
</reference>
<sequence length="331" mass="36520">MPRSESGSLPEPVRVAFLLTPGFSFFTLSCAIEAFRVANEHTGANRFEYMTVAAGDELLVRSWDGLRLTADWRMADCPPVRMIFVIASLQAAEFFTAEAARWLRRRAYAGTIIAAPGSGTVFAAKAGLLDGYACVTHWRLHDEFKERFPRVRLQTGLYLIDRDRLTSGGGLATYDLALAIVAGELGAAAAADIADQMLHARIRQPAESPRMALPLRYGITDERVATALAAMEGAIEQPLGLAELAARAGSSPRQLQRLFVTTLGQTPHQVYLSVRLRVARQLLQQSTLSIADIALRCGFVDASHFAKRYRTHFRQTPHTTRRHPEADTHMT</sequence>
<dbReference type="Gene3D" id="3.40.50.880">
    <property type="match status" value="1"/>
</dbReference>
<dbReference type="InterPro" id="IPR018062">
    <property type="entry name" value="HTH_AraC-typ_CS"/>
</dbReference>
<dbReference type="SUPFAM" id="SSF46689">
    <property type="entry name" value="Homeodomain-like"/>
    <property type="match status" value="2"/>
</dbReference>
<dbReference type="PROSITE" id="PS00041">
    <property type="entry name" value="HTH_ARAC_FAMILY_1"/>
    <property type="match status" value="1"/>
</dbReference>
<organism evidence="5">
    <name type="scientific">Alsobacter sp. KACC 23698</name>
    <dbReference type="NCBI Taxonomy" id="3149229"/>
    <lineage>
        <taxon>Bacteria</taxon>
        <taxon>Pseudomonadati</taxon>
        <taxon>Pseudomonadota</taxon>
        <taxon>Alphaproteobacteria</taxon>
        <taxon>Hyphomicrobiales</taxon>
        <taxon>Alsobacteraceae</taxon>
        <taxon>Alsobacter</taxon>
    </lineage>
</organism>